<organism evidence="2 3">
    <name type="scientific">Quillaja saponaria</name>
    <name type="common">Soap bark tree</name>
    <dbReference type="NCBI Taxonomy" id="32244"/>
    <lineage>
        <taxon>Eukaryota</taxon>
        <taxon>Viridiplantae</taxon>
        <taxon>Streptophyta</taxon>
        <taxon>Embryophyta</taxon>
        <taxon>Tracheophyta</taxon>
        <taxon>Spermatophyta</taxon>
        <taxon>Magnoliopsida</taxon>
        <taxon>eudicotyledons</taxon>
        <taxon>Gunneridae</taxon>
        <taxon>Pentapetalae</taxon>
        <taxon>rosids</taxon>
        <taxon>fabids</taxon>
        <taxon>Fabales</taxon>
        <taxon>Quillajaceae</taxon>
        <taxon>Quillaja</taxon>
    </lineage>
</organism>
<gene>
    <name evidence="2" type="ORF">O6P43_003662</name>
</gene>
<dbReference type="EMBL" id="JARAOO010000002">
    <property type="protein sequence ID" value="KAJ7980379.1"/>
    <property type="molecule type" value="Genomic_DNA"/>
</dbReference>
<protein>
    <submittedName>
        <fullName evidence="2">Uncharacterized protein</fullName>
    </submittedName>
</protein>
<dbReference type="InterPro" id="IPR018247">
    <property type="entry name" value="EF_Hand_1_Ca_BS"/>
</dbReference>
<proteinExistence type="predicted"/>
<evidence type="ECO:0000256" key="1">
    <source>
        <dbReference type="SAM" id="MobiDB-lite"/>
    </source>
</evidence>
<dbReference type="Proteomes" id="UP001163823">
    <property type="component" value="Chromosome 2"/>
</dbReference>
<sequence length="78" mass="8114">MAGLQSQLDALNNLVKMMNNLDDGKDGKKGSGGPSTPEPGNKSGGRRRAGQKIRGLTNQTGFVDGNANGIINFKDVKG</sequence>
<reference evidence="2" key="1">
    <citation type="journal article" date="2023" name="Science">
        <title>Elucidation of the pathway for biosynthesis of saponin adjuvants from the soapbark tree.</title>
        <authorList>
            <person name="Reed J."/>
            <person name="Orme A."/>
            <person name="El-Demerdash A."/>
            <person name="Owen C."/>
            <person name="Martin L.B.B."/>
            <person name="Misra R.C."/>
            <person name="Kikuchi S."/>
            <person name="Rejzek M."/>
            <person name="Martin A.C."/>
            <person name="Harkess A."/>
            <person name="Leebens-Mack J."/>
            <person name="Louveau T."/>
            <person name="Stephenson M.J."/>
            <person name="Osbourn A."/>
        </authorList>
    </citation>
    <scope>NUCLEOTIDE SEQUENCE</scope>
    <source>
        <strain evidence="2">S10</strain>
    </source>
</reference>
<dbReference type="PROSITE" id="PS00018">
    <property type="entry name" value="EF_HAND_1"/>
    <property type="match status" value="1"/>
</dbReference>
<name>A0AAD7VM12_QUISA</name>
<evidence type="ECO:0000313" key="2">
    <source>
        <dbReference type="EMBL" id="KAJ7980379.1"/>
    </source>
</evidence>
<dbReference type="KEGG" id="qsa:O6P43_003662"/>
<comment type="caution">
    <text evidence="2">The sequence shown here is derived from an EMBL/GenBank/DDBJ whole genome shotgun (WGS) entry which is preliminary data.</text>
</comment>
<feature type="region of interest" description="Disordered" evidence="1">
    <location>
        <begin position="15"/>
        <end position="61"/>
    </location>
</feature>
<evidence type="ECO:0000313" key="3">
    <source>
        <dbReference type="Proteomes" id="UP001163823"/>
    </source>
</evidence>
<dbReference type="AlphaFoldDB" id="A0AAD7VM12"/>
<keyword evidence="3" id="KW-1185">Reference proteome</keyword>
<accession>A0AAD7VM12</accession>